<dbReference type="Proteomes" id="UP001164472">
    <property type="component" value="Chromosome"/>
</dbReference>
<dbReference type="EMBL" id="CP101527">
    <property type="protein sequence ID" value="UZW74858.1"/>
    <property type="molecule type" value="Genomic_DNA"/>
</dbReference>
<protein>
    <submittedName>
        <fullName evidence="3">Transporter substrate-binding domain-containing protein</fullName>
    </submittedName>
</protein>
<evidence type="ECO:0000313" key="4">
    <source>
        <dbReference type="Proteomes" id="UP001164472"/>
    </source>
</evidence>
<evidence type="ECO:0000313" key="3">
    <source>
        <dbReference type="EMBL" id="UZW74858.1"/>
    </source>
</evidence>
<evidence type="ECO:0000256" key="1">
    <source>
        <dbReference type="SAM" id="SignalP"/>
    </source>
</evidence>
<keyword evidence="4" id="KW-1185">Reference proteome</keyword>
<gene>
    <name evidence="3" type="ORF">NNL22_17840</name>
</gene>
<feature type="domain" description="Solute-binding protein family 3/N-terminal" evidence="2">
    <location>
        <begin position="24"/>
        <end position="96"/>
    </location>
</feature>
<dbReference type="InterPro" id="IPR001638">
    <property type="entry name" value="Solute-binding_3/MltF_N"/>
</dbReference>
<dbReference type="SUPFAM" id="SSF53850">
    <property type="entry name" value="Periplasmic binding protein-like II"/>
    <property type="match status" value="1"/>
</dbReference>
<feature type="signal peptide" evidence="1">
    <location>
        <begin position="1"/>
        <end position="19"/>
    </location>
</feature>
<keyword evidence="1" id="KW-0732">Signal</keyword>
<sequence>MQRIFALLLTVVLSSGVAANDKITICSDSNFWYPFTFVKDGRSAGLHIDIIAKALSNLGYQFEFKPLPWKRCLANAAHGSVDAVATASFKHERAEFLYYPSDAADSQSSSFRVMQVEYVVVTPVESEYEFNGDITSIPTPVRTPRGYSVADDLRKQGVEVDDNAPGDENNIKKLLRVGKGSAVMTPGVVKVLIEQDAYQGKLKVSKTPFMSKSYYLAIAKNSNLSEDKRLQIWHEVAKVRDDAAFMAEASLQY</sequence>
<dbReference type="Pfam" id="PF00497">
    <property type="entry name" value="SBP_bac_3"/>
    <property type="match status" value="1"/>
</dbReference>
<dbReference type="Gene3D" id="3.40.190.10">
    <property type="entry name" value="Periplasmic binding protein-like II"/>
    <property type="match status" value="2"/>
</dbReference>
<evidence type="ECO:0000259" key="2">
    <source>
        <dbReference type="Pfam" id="PF00497"/>
    </source>
</evidence>
<proteinExistence type="predicted"/>
<reference evidence="3" key="1">
    <citation type="submission" date="2022-07" db="EMBL/GenBank/DDBJ databases">
        <title>Alkalimarinus sp. nov., isolated from gut of a Alitta virens.</title>
        <authorList>
            <person name="Yang A.I."/>
            <person name="Shin N.-R."/>
        </authorList>
    </citation>
    <scope>NUCLEOTIDE SEQUENCE</scope>
    <source>
        <strain evidence="3">FA028</strain>
    </source>
</reference>
<dbReference type="AlphaFoldDB" id="A0A9E8KNY4"/>
<dbReference type="KEGG" id="asem:NNL22_17840"/>
<organism evidence="3 4">
    <name type="scientific">Alkalimarinus sediminis</name>
    <dbReference type="NCBI Taxonomy" id="1632866"/>
    <lineage>
        <taxon>Bacteria</taxon>
        <taxon>Pseudomonadati</taxon>
        <taxon>Pseudomonadota</taxon>
        <taxon>Gammaproteobacteria</taxon>
        <taxon>Alteromonadales</taxon>
        <taxon>Alteromonadaceae</taxon>
        <taxon>Alkalimarinus</taxon>
    </lineage>
</organism>
<feature type="chain" id="PRO_5038563370" evidence="1">
    <location>
        <begin position="20"/>
        <end position="253"/>
    </location>
</feature>
<dbReference type="RefSeq" id="WP_251810285.1">
    <property type="nucleotide sequence ID" value="NZ_CP101527.1"/>
</dbReference>
<accession>A0A9E8KNY4</accession>
<name>A0A9E8KNY4_9ALTE</name>